<dbReference type="InterPro" id="IPR050351">
    <property type="entry name" value="BphY/WalK/GraS-like"/>
</dbReference>
<dbReference type="PANTHER" id="PTHR45453">
    <property type="entry name" value="PHOSPHATE REGULON SENSOR PROTEIN PHOR"/>
    <property type="match status" value="1"/>
</dbReference>
<gene>
    <name evidence="9" type="ORF">A2W32_05630</name>
</gene>
<organism evidence="9 10">
    <name type="scientific">candidate division WWE3 bacterium RBG_16_37_10</name>
    <dbReference type="NCBI Taxonomy" id="1802610"/>
    <lineage>
        <taxon>Bacteria</taxon>
        <taxon>Katanobacteria</taxon>
    </lineage>
</organism>
<protein>
    <recommendedName>
        <fullName evidence="2">histidine kinase</fullName>
        <ecNumber evidence="2">2.7.13.3</ecNumber>
    </recommendedName>
</protein>
<dbReference type="Proteomes" id="UP000177371">
    <property type="component" value="Unassembled WGS sequence"/>
</dbReference>
<evidence type="ECO:0000313" key="9">
    <source>
        <dbReference type="EMBL" id="OGC51193.1"/>
    </source>
</evidence>
<comment type="catalytic activity">
    <reaction evidence="1">
        <text>ATP + protein L-histidine = ADP + protein N-phospho-L-histidine.</text>
        <dbReference type="EC" id="2.7.13.3"/>
    </reaction>
</comment>
<dbReference type="GO" id="GO:0000155">
    <property type="term" value="F:phosphorelay sensor kinase activity"/>
    <property type="evidence" value="ECO:0007669"/>
    <property type="project" value="InterPro"/>
</dbReference>
<dbReference type="GO" id="GO:0005886">
    <property type="term" value="C:plasma membrane"/>
    <property type="evidence" value="ECO:0007669"/>
    <property type="project" value="TreeGrafter"/>
</dbReference>
<keyword evidence="7" id="KW-1133">Transmembrane helix</keyword>
<evidence type="ECO:0000256" key="4">
    <source>
        <dbReference type="ARBA" id="ARBA00022679"/>
    </source>
</evidence>
<dbReference type="CDD" id="cd00082">
    <property type="entry name" value="HisKA"/>
    <property type="match status" value="1"/>
</dbReference>
<dbReference type="SUPFAM" id="SSF47384">
    <property type="entry name" value="Homodimeric domain of signal transducing histidine kinase"/>
    <property type="match status" value="1"/>
</dbReference>
<evidence type="ECO:0000256" key="2">
    <source>
        <dbReference type="ARBA" id="ARBA00012438"/>
    </source>
</evidence>
<dbReference type="SMART" id="SM00387">
    <property type="entry name" value="HATPase_c"/>
    <property type="match status" value="1"/>
</dbReference>
<feature type="transmembrane region" description="Helical" evidence="7">
    <location>
        <begin position="80"/>
        <end position="102"/>
    </location>
</feature>
<dbReference type="Gene3D" id="1.10.287.130">
    <property type="match status" value="1"/>
</dbReference>
<dbReference type="InterPro" id="IPR003661">
    <property type="entry name" value="HisK_dim/P_dom"/>
</dbReference>
<comment type="caution">
    <text evidence="9">The sequence shown here is derived from an EMBL/GenBank/DDBJ whole genome shotgun (WGS) entry which is preliminary data.</text>
</comment>
<dbReference type="InterPro" id="IPR004358">
    <property type="entry name" value="Sig_transdc_His_kin-like_C"/>
</dbReference>
<keyword evidence="5" id="KW-0418">Kinase</keyword>
<keyword evidence="7" id="KW-0472">Membrane</keyword>
<keyword evidence="4" id="KW-0808">Transferase</keyword>
<evidence type="ECO:0000256" key="1">
    <source>
        <dbReference type="ARBA" id="ARBA00000085"/>
    </source>
</evidence>
<reference evidence="9 10" key="1">
    <citation type="journal article" date="2016" name="Nat. Commun.">
        <title>Thousands of microbial genomes shed light on interconnected biogeochemical processes in an aquifer system.</title>
        <authorList>
            <person name="Anantharaman K."/>
            <person name="Brown C.T."/>
            <person name="Hug L.A."/>
            <person name="Sharon I."/>
            <person name="Castelle C.J."/>
            <person name="Probst A.J."/>
            <person name="Thomas B.C."/>
            <person name="Singh A."/>
            <person name="Wilkins M.J."/>
            <person name="Karaoz U."/>
            <person name="Brodie E.L."/>
            <person name="Williams K.H."/>
            <person name="Hubbard S.S."/>
            <person name="Banfield J.F."/>
        </authorList>
    </citation>
    <scope>NUCLEOTIDE SEQUENCE [LARGE SCALE GENOMIC DNA]</scope>
</reference>
<dbReference type="PRINTS" id="PR00344">
    <property type="entry name" value="BCTRLSENSOR"/>
</dbReference>
<evidence type="ECO:0000256" key="7">
    <source>
        <dbReference type="SAM" id="Phobius"/>
    </source>
</evidence>
<keyword evidence="3" id="KW-0597">Phosphoprotein</keyword>
<proteinExistence type="predicted"/>
<sequence length="338" mass="38855">MFKSAKLKLTAWYLLIIMTITISFSTFVYFGVKNVAQKALDVQSVRIERHFRNFQYNGIVERPFPRFDEEALIEISRKTLIILTGINTVIFIGAGSLGYLLAGYTLKPIEVMITKQKRFISDAAHELKTPLTAMKTDLEVSLRNKDLNLNDAKNSMKSAIEEIDKLYYFSNTLLKQSKYQNGLMKEKMENIELDKLLKNIITKLEKLSSEKNIKIVSQIKPIIIKAHKESLEEVFTNLIENAIKFSKPDQNIEVNVYSTEIYAKIEIKDYGIGIEEKDLPYIFEPFYQANKSRSKEIHKGYGLGLAITKEIVEKHLGNIELQSKINEGTKFTINLPLR</sequence>
<dbReference type="PROSITE" id="PS50109">
    <property type="entry name" value="HIS_KIN"/>
    <property type="match status" value="1"/>
</dbReference>
<dbReference type="EC" id="2.7.13.3" evidence="2"/>
<dbReference type="AlphaFoldDB" id="A0A1F4V3W7"/>
<dbReference type="CDD" id="cd00075">
    <property type="entry name" value="HATPase"/>
    <property type="match status" value="1"/>
</dbReference>
<dbReference type="EMBL" id="MEUT01000027">
    <property type="protein sequence ID" value="OGC51193.1"/>
    <property type="molecule type" value="Genomic_DNA"/>
</dbReference>
<dbReference type="FunFam" id="3.30.565.10:FF:000006">
    <property type="entry name" value="Sensor histidine kinase WalK"/>
    <property type="match status" value="1"/>
</dbReference>
<dbReference type="InterPro" id="IPR036890">
    <property type="entry name" value="HATPase_C_sf"/>
</dbReference>
<dbReference type="SMART" id="SM00388">
    <property type="entry name" value="HisKA"/>
    <property type="match status" value="1"/>
</dbReference>
<dbReference type="GO" id="GO:0016036">
    <property type="term" value="P:cellular response to phosphate starvation"/>
    <property type="evidence" value="ECO:0007669"/>
    <property type="project" value="TreeGrafter"/>
</dbReference>
<evidence type="ECO:0000256" key="5">
    <source>
        <dbReference type="ARBA" id="ARBA00022777"/>
    </source>
</evidence>
<feature type="transmembrane region" description="Helical" evidence="7">
    <location>
        <begin position="12"/>
        <end position="32"/>
    </location>
</feature>
<dbReference type="InterPro" id="IPR003594">
    <property type="entry name" value="HATPase_dom"/>
</dbReference>
<evidence type="ECO:0000256" key="3">
    <source>
        <dbReference type="ARBA" id="ARBA00022553"/>
    </source>
</evidence>
<evidence type="ECO:0000256" key="6">
    <source>
        <dbReference type="ARBA" id="ARBA00023012"/>
    </source>
</evidence>
<accession>A0A1F4V3W7</accession>
<dbReference type="Pfam" id="PF02518">
    <property type="entry name" value="HATPase_c"/>
    <property type="match status" value="1"/>
</dbReference>
<keyword evidence="6" id="KW-0902">Two-component regulatory system</keyword>
<feature type="domain" description="Histidine kinase" evidence="8">
    <location>
        <begin position="122"/>
        <end position="338"/>
    </location>
</feature>
<name>A0A1F4V3W7_UNCKA</name>
<dbReference type="PANTHER" id="PTHR45453:SF1">
    <property type="entry name" value="PHOSPHATE REGULON SENSOR PROTEIN PHOR"/>
    <property type="match status" value="1"/>
</dbReference>
<dbReference type="STRING" id="1802610.A2W32_05630"/>
<evidence type="ECO:0000259" key="8">
    <source>
        <dbReference type="PROSITE" id="PS50109"/>
    </source>
</evidence>
<evidence type="ECO:0000313" key="10">
    <source>
        <dbReference type="Proteomes" id="UP000177371"/>
    </source>
</evidence>
<dbReference type="SUPFAM" id="SSF55874">
    <property type="entry name" value="ATPase domain of HSP90 chaperone/DNA topoisomerase II/histidine kinase"/>
    <property type="match status" value="1"/>
</dbReference>
<dbReference type="Gene3D" id="3.30.565.10">
    <property type="entry name" value="Histidine kinase-like ATPase, C-terminal domain"/>
    <property type="match status" value="1"/>
</dbReference>
<dbReference type="GO" id="GO:0004721">
    <property type="term" value="F:phosphoprotein phosphatase activity"/>
    <property type="evidence" value="ECO:0007669"/>
    <property type="project" value="TreeGrafter"/>
</dbReference>
<dbReference type="InterPro" id="IPR036097">
    <property type="entry name" value="HisK_dim/P_sf"/>
</dbReference>
<keyword evidence="7" id="KW-0812">Transmembrane</keyword>
<dbReference type="Pfam" id="PF00512">
    <property type="entry name" value="HisKA"/>
    <property type="match status" value="1"/>
</dbReference>
<dbReference type="InterPro" id="IPR005467">
    <property type="entry name" value="His_kinase_dom"/>
</dbReference>